<feature type="region of interest" description="Disordered" evidence="2">
    <location>
        <begin position="457"/>
        <end position="500"/>
    </location>
</feature>
<dbReference type="Pfam" id="PF22603">
    <property type="entry name" value="RAE1_2_domI_C"/>
    <property type="match status" value="1"/>
</dbReference>
<proteinExistence type="inferred from homology"/>
<dbReference type="Pfam" id="PF00996">
    <property type="entry name" value="GDI"/>
    <property type="match status" value="1"/>
</dbReference>
<feature type="domain" description="RAE1/2" evidence="3">
    <location>
        <begin position="384"/>
        <end position="445"/>
    </location>
</feature>
<dbReference type="InterPro" id="IPR018203">
    <property type="entry name" value="GDP_dissociation_inhibitor"/>
</dbReference>
<comment type="similarity">
    <text evidence="1">Belongs to the Rab GDI family.</text>
</comment>
<reference evidence="4 5" key="1">
    <citation type="submission" date="2024-06" db="EMBL/GenBank/DDBJ databases">
        <authorList>
            <person name="Kraege A."/>
            <person name="Thomma B."/>
        </authorList>
    </citation>
    <scope>NUCLEOTIDE SEQUENCE [LARGE SCALE GENOMIC DNA]</scope>
</reference>
<dbReference type="PANTHER" id="PTHR11787:SF4">
    <property type="entry name" value="CHM, RAB ESCORT PROTEIN 1"/>
    <property type="match status" value="1"/>
</dbReference>
<feature type="compositionally biased region" description="Basic and acidic residues" evidence="2">
    <location>
        <begin position="462"/>
        <end position="471"/>
    </location>
</feature>
<dbReference type="EMBL" id="CAXHTA020000007">
    <property type="protein sequence ID" value="CAL5222830.1"/>
    <property type="molecule type" value="Genomic_DNA"/>
</dbReference>
<evidence type="ECO:0000313" key="4">
    <source>
        <dbReference type="EMBL" id="CAL5222830.1"/>
    </source>
</evidence>
<evidence type="ECO:0000313" key="5">
    <source>
        <dbReference type="Proteomes" id="UP001497392"/>
    </source>
</evidence>
<sequence>MTSREITPSDFHLIVVGTGLQESLLAAGAAKAGKKVLHIDTADFYGSHWASHQLGFFEKWCRMHASSAGPLYSNAEVYKGHNADLGPSNEYNIDLAPKLVYSTGRLIDALLGGAAQNYLDFKLLQKSYMWRDGQYRQVPACRADVFKDSTLGLLDKNALKSFLDKLEQHAKATQDEHKGSLWLDDRAFSEVLQEQRLNTQLQETILYALAFADAAQAYERAGSSVSQRRANKQNNRSRDLMSHAQGMEALAQYRRSVKRYDEEIKGAGAFLLPVYGGGELPQAFCRVAAVADALYVLRQGIGKFVMDADTGLCQALLTSSGQELKASAFAGNPETLSQFCRAEAPAVAQTGLSRAVLILDAPLVEDKSQVDKTTVKNIPDEIAQMHILVMLPPGVAGNAHPVRALQLGTATACAPKDRYIVHLSTLQTAATAREDLQQAAQSLADLSSLQVSSSAAGAAEVSRGDDGHSHSAAEPQAASSSVTPAHAAQKNGAHDASEPPKKPRALFLAYYNQALTEDLHSSWELPQNVALCGMPSPSVAYEDAVLEAEGLLEQLFPGLDALFSCNAPAMDDESDEEAIEGMSEALDKAGEGDTDQP</sequence>
<dbReference type="SUPFAM" id="SSF51905">
    <property type="entry name" value="FAD/NAD(P)-binding domain"/>
    <property type="match status" value="1"/>
</dbReference>
<dbReference type="InterPro" id="IPR036188">
    <property type="entry name" value="FAD/NAD-bd_sf"/>
</dbReference>
<feature type="region of interest" description="Disordered" evidence="2">
    <location>
        <begin position="570"/>
        <end position="597"/>
    </location>
</feature>
<protein>
    <submittedName>
        <fullName evidence="4">G5253 protein</fullName>
    </submittedName>
</protein>
<comment type="caution">
    <text evidence="4">The sequence shown here is derived from an EMBL/GenBank/DDBJ whole genome shotgun (WGS) entry which is preliminary data.</text>
</comment>
<dbReference type="InterPro" id="IPR054420">
    <property type="entry name" value="RAE1_2_domI_C"/>
</dbReference>
<dbReference type="PANTHER" id="PTHR11787">
    <property type="entry name" value="RAB GDP-DISSOCIATION INHIBITOR"/>
    <property type="match status" value="1"/>
</dbReference>
<dbReference type="Gene3D" id="3.30.519.10">
    <property type="entry name" value="Guanine Nucleotide Dissociation Inhibitor, domain 2"/>
    <property type="match status" value="1"/>
</dbReference>
<gene>
    <name evidence="4" type="primary">g5253</name>
    <name evidence="4" type="ORF">VP750_LOCUS4489</name>
</gene>
<dbReference type="SUPFAM" id="SSF54373">
    <property type="entry name" value="FAD-linked reductases, C-terminal domain"/>
    <property type="match status" value="1"/>
</dbReference>
<feature type="compositionally biased region" description="Acidic residues" evidence="2">
    <location>
        <begin position="570"/>
        <end position="579"/>
    </location>
</feature>
<evidence type="ECO:0000259" key="3">
    <source>
        <dbReference type="Pfam" id="PF22603"/>
    </source>
</evidence>
<evidence type="ECO:0000256" key="2">
    <source>
        <dbReference type="SAM" id="MobiDB-lite"/>
    </source>
</evidence>
<name>A0ABP1FSC7_9CHLO</name>
<dbReference type="PRINTS" id="PR00891">
    <property type="entry name" value="RABGDIREP"/>
</dbReference>
<dbReference type="Gene3D" id="1.10.405.10">
    <property type="entry name" value="Guanine Nucleotide Dissociation Inhibitor, domain 1"/>
    <property type="match status" value="1"/>
</dbReference>
<accession>A0ABP1FSC7</accession>
<organism evidence="4 5">
    <name type="scientific">Coccomyxa viridis</name>
    <dbReference type="NCBI Taxonomy" id="1274662"/>
    <lineage>
        <taxon>Eukaryota</taxon>
        <taxon>Viridiplantae</taxon>
        <taxon>Chlorophyta</taxon>
        <taxon>core chlorophytes</taxon>
        <taxon>Trebouxiophyceae</taxon>
        <taxon>Trebouxiophyceae incertae sedis</taxon>
        <taxon>Coccomyxaceae</taxon>
        <taxon>Coccomyxa</taxon>
    </lineage>
</organism>
<evidence type="ECO:0000256" key="1">
    <source>
        <dbReference type="ARBA" id="ARBA00005593"/>
    </source>
</evidence>
<dbReference type="Proteomes" id="UP001497392">
    <property type="component" value="Unassembled WGS sequence"/>
</dbReference>
<dbReference type="Gene3D" id="3.50.50.60">
    <property type="entry name" value="FAD/NAD(P)-binding domain"/>
    <property type="match status" value="1"/>
</dbReference>
<keyword evidence="5" id="KW-1185">Reference proteome</keyword>